<name>A0A8S3T8A0_MYTED</name>
<keyword evidence="1" id="KW-0732">Signal</keyword>
<comment type="caution">
    <text evidence="5">The sequence shown here is derived from an EMBL/GenBank/DDBJ whole genome shotgun (WGS) entry which is preliminary data.</text>
</comment>
<feature type="domain" description="Ig-like" evidence="4">
    <location>
        <begin position="82"/>
        <end position="169"/>
    </location>
</feature>
<gene>
    <name evidence="5" type="ORF">MEDL_42751</name>
</gene>
<dbReference type="OrthoDB" id="10055367at2759"/>
<evidence type="ECO:0000313" key="6">
    <source>
        <dbReference type="Proteomes" id="UP000683360"/>
    </source>
</evidence>
<evidence type="ECO:0000256" key="1">
    <source>
        <dbReference type="ARBA" id="ARBA00022729"/>
    </source>
</evidence>
<dbReference type="InterPro" id="IPR013783">
    <property type="entry name" value="Ig-like_fold"/>
</dbReference>
<dbReference type="GO" id="GO:0030424">
    <property type="term" value="C:axon"/>
    <property type="evidence" value="ECO:0007669"/>
    <property type="project" value="TreeGrafter"/>
</dbReference>
<sequence length="242" mass="25767">MPSVITAVAWETKIIHCNAVGEPKPTTSWSPPPNVNNIYENKDKDLVMINVEKKDQGPYQCTATNVFGTDTFTVLLQVKESPVVKIKTKHIAVGKSTTNFGIDCEATGESPLNVQWYHNGAPVVKDGKHIILPDRTLLVLGVSSPNDLGNYMCVASNNLGSANRTAVVYEDKGTVTCDSVFLPCELMCGSGVHSGVIKTRGGEVIWENAAASPPYLASTRNGISSSALSTSTSLSEAIVVSV</sequence>
<dbReference type="InterPro" id="IPR036609">
    <property type="entry name" value="LCCL_sf"/>
</dbReference>
<dbReference type="InterPro" id="IPR013098">
    <property type="entry name" value="Ig_I-set"/>
</dbReference>
<dbReference type="InterPro" id="IPR007110">
    <property type="entry name" value="Ig-like_dom"/>
</dbReference>
<evidence type="ECO:0000313" key="5">
    <source>
        <dbReference type="EMBL" id="CAG2229767.1"/>
    </source>
</evidence>
<dbReference type="InterPro" id="IPR004043">
    <property type="entry name" value="LCCL"/>
</dbReference>
<dbReference type="PROSITE" id="PS50820">
    <property type="entry name" value="LCCL"/>
    <property type="match status" value="1"/>
</dbReference>
<dbReference type="GO" id="GO:0043025">
    <property type="term" value="C:neuronal cell body"/>
    <property type="evidence" value="ECO:0007669"/>
    <property type="project" value="TreeGrafter"/>
</dbReference>
<dbReference type="Gene3D" id="2.170.130.20">
    <property type="entry name" value="LCCL-like domain"/>
    <property type="match status" value="1"/>
</dbReference>
<dbReference type="EMBL" id="CAJPWZ010002038">
    <property type="protein sequence ID" value="CAG2229767.1"/>
    <property type="molecule type" value="Genomic_DNA"/>
</dbReference>
<dbReference type="SMART" id="SM00409">
    <property type="entry name" value="IG"/>
    <property type="match status" value="2"/>
</dbReference>
<evidence type="ECO:0000256" key="2">
    <source>
        <dbReference type="ARBA" id="ARBA00023157"/>
    </source>
</evidence>
<dbReference type="SUPFAM" id="SSF48726">
    <property type="entry name" value="Immunoglobulin"/>
    <property type="match status" value="2"/>
</dbReference>
<dbReference type="GO" id="GO:0050808">
    <property type="term" value="P:synapse organization"/>
    <property type="evidence" value="ECO:0007669"/>
    <property type="project" value="TreeGrafter"/>
</dbReference>
<dbReference type="PROSITE" id="PS50835">
    <property type="entry name" value="IG_LIKE"/>
    <property type="match status" value="2"/>
</dbReference>
<dbReference type="Pfam" id="PF07679">
    <property type="entry name" value="I-set"/>
    <property type="match status" value="2"/>
</dbReference>
<dbReference type="PANTHER" id="PTHR45080">
    <property type="entry name" value="CONTACTIN 5"/>
    <property type="match status" value="1"/>
</dbReference>
<dbReference type="SMART" id="SM00408">
    <property type="entry name" value="IGc2"/>
    <property type="match status" value="2"/>
</dbReference>
<feature type="domain" description="Ig-like" evidence="4">
    <location>
        <begin position="2"/>
        <end position="73"/>
    </location>
</feature>
<dbReference type="Pfam" id="PF03815">
    <property type="entry name" value="LCCL"/>
    <property type="match status" value="1"/>
</dbReference>
<dbReference type="GO" id="GO:0007156">
    <property type="term" value="P:homophilic cell adhesion via plasma membrane adhesion molecules"/>
    <property type="evidence" value="ECO:0007669"/>
    <property type="project" value="TreeGrafter"/>
</dbReference>
<accession>A0A8S3T8A0</accession>
<reference evidence="5" key="1">
    <citation type="submission" date="2021-03" db="EMBL/GenBank/DDBJ databases">
        <authorList>
            <person name="Bekaert M."/>
        </authorList>
    </citation>
    <scope>NUCLEOTIDE SEQUENCE</scope>
</reference>
<protein>
    <submittedName>
        <fullName evidence="5">HMCN</fullName>
    </submittedName>
</protein>
<evidence type="ECO:0000259" key="4">
    <source>
        <dbReference type="PROSITE" id="PS50835"/>
    </source>
</evidence>
<keyword evidence="6" id="KW-1185">Reference proteome</keyword>
<dbReference type="GO" id="GO:0008046">
    <property type="term" value="F:axon guidance receptor activity"/>
    <property type="evidence" value="ECO:0007669"/>
    <property type="project" value="TreeGrafter"/>
</dbReference>
<keyword evidence="2" id="KW-1015">Disulfide bond</keyword>
<dbReference type="AlphaFoldDB" id="A0A8S3T8A0"/>
<dbReference type="InterPro" id="IPR003598">
    <property type="entry name" value="Ig_sub2"/>
</dbReference>
<dbReference type="Gene3D" id="2.60.40.10">
    <property type="entry name" value="Immunoglobulins"/>
    <property type="match status" value="2"/>
</dbReference>
<evidence type="ECO:0000259" key="3">
    <source>
        <dbReference type="PROSITE" id="PS50820"/>
    </source>
</evidence>
<feature type="domain" description="LCCL" evidence="3">
    <location>
        <begin position="173"/>
        <end position="235"/>
    </location>
</feature>
<dbReference type="Proteomes" id="UP000683360">
    <property type="component" value="Unassembled WGS sequence"/>
</dbReference>
<organism evidence="5 6">
    <name type="scientific">Mytilus edulis</name>
    <name type="common">Blue mussel</name>
    <dbReference type="NCBI Taxonomy" id="6550"/>
    <lineage>
        <taxon>Eukaryota</taxon>
        <taxon>Metazoa</taxon>
        <taxon>Spiralia</taxon>
        <taxon>Lophotrochozoa</taxon>
        <taxon>Mollusca</taxon>
        <taxon>Bivalvia</taxon>
        <taxon>Autobranchia</taxon>
        <taxon>Pteriomorphia</taxon>
        <taxon>Mytilida</taxon>
        <taxon>Mytiloidea</taxon>
        <taxon>Mytilidae</taxon>
        <taxon>Mytilinae</taxon>
        <taxon>Mytilus</taxon>
    </lineage>
</organism>
<dbReference type="InterPro" id="IPR036179">
    <property type="entry name" value="Ig-like_dom_sf"/>
</dbReference>
<dbReference type="GO" id="GO:0005886">
    <property type="term" value="C:plasma membrane"/>
    <property type="evidence" value="ECO:0007669"/>
    <property type="project" value="TreeGrafter"/>
</dbReference>
<proteinExistence type="predicted"/>
<dbReference type="InterPro" id="IPR003599">
    <property type="entry name" value="Ig_sub"/>
</dbReference>
<dbReference type="InterPro" id="IPR050958">
    <property type="entry name" value="Cell_Adh-Cytoskel_Orgn"/>
</dbReference>
<dbReference type="SUPFAM" id="SSF69848">
    <property type="entry name" value="LCCL domain"/>
    <property type="match status" value="1"/>
</dbReference>
<dbReference type="PANTHER" id="PTHR45080:SF8">
    <property type="entry name" value="IG-LIKE DOMAIN-CONTAINING PROTEIN"/>
    <property type="match status" value="1"/>
</dbReference>